<dbReference type="Pfam" id="PF00300">
    <property type="entry name" value="His_Phos_1"/>
    <property type="match status" value="1"/>
</dbReference>
<feature type="active site" description="Proton donor/acceptor" evidence="2">
    <location>
        <position position="90"/>
    </location>
</feature>
<dbReference type="Gene3D" id="3.40.50.1240">
    <property type="entry name" value="Phosphoglycerate mutase-like"/>
    <property type="match status" value="1"/>
</dbReference>
<feature type="binding site" evidence="3">
    <location>
        <position position="63"/>
    </location>
    <ligand>
        <name>substrate</name>
    </ligand>
</feature>
<dbReference type="PROSITE" id="PS00175">
    <property type="entry name" value="PG_MUTASE"/>
    <property type="match status" value="1"/>
</dbReference>
<dbReference type="InterPro" id="IPR001345">
    <property type="entry name" value="PG/BPGM_mutase_AS"/>
</dbReference>
<accession>A0A8K0SGX6</accession>
<dbReference type="SUPFAM" id="SSF53254">
    <property type="entry name" value="Phosphoglycerate mutase-like"/>
    <property type="match status" value="1"/>
</dbReference>
<name>A0A8K0SGX6_9HYPO</name>
<dbReference type="PANTHER" id="PTHR46517:SF1">
    <property type="entry name" value="FRUCTOSE-2,6-BISPHOSPHATASE TIGAR"/>
    <property type="match status" value="1"/>
</dbReference>
<protein>
    <submittedName>
        <fullName evidence="4">Phosphoglycerate mutase-like protein</fullName>
    </submittedName>
</protein>
<dbReference type="GO" id="GO:0004331">
    <property type="term" value="F:fructose-2,6-bisphosphate 2-phosphatase activity"/>
    <property type="evidence" value="ECO:0007669"/>
    <property type="project" value="TreeGrafter"/>
</dbReference>
<evidence type="ECO:0000256" key="3">
    <source>
        <dbReference type="PIRSR" id="PIRSR613078-2"/>
    </source>
</evidence>
<evidence type="ECO:0000256" key="1">
    <source>
        <dbReference type="ARBA" id="ARBA00022801"/>
    </source>
</evidence>
<dbReference type="CDD" id="cd07067">
    <property type="entry name" value="HP_PGM_like"/>
    <property type="match status" value="1"/>
</dbReference>
<keyword evidence="5" id="KW-1185">Reference proteome</keyword>
<comment type="caution">
    <text evidence="4">The sequence shown here is derived from an EMBL/GenBank/DDBJ whole genome shotgun (WGS) entry which is preliminary data.</text>
</comment>
<keyword evidence="1" id="KW-0378">Hydrolase</keyword>
<dbReference type="AlphaFoldDB" id="A0A8K0SGX6"/>
<dbReference type="InterPro" id="IPR013078">
    <property type="entry name" value="His_Pase_superF_clade-1"/>
</dbReference>
<evidence type="ECO:0000256" key="2">
    <source>
        <dbReference type="PIRSR" id="PIRSR613078-1"/>
    </source>
</evidence>
<feature type="binding site" evidence="3">
    <location>
        <begin position="7"/>
        <end position="14"/>
    </location>
    <ligand>
        <name>substrate</name>
    </ligand>
</feature>
<reference evidence="4" key="1">
    <citation type="journal article" date="2021" name="Nat. Commun.">
        <title>Genetic determinants of endophytism in the Arabidopsis root mycobiome.</title>
        <authorList>
            <person name="Mesny F."/>
            <person name="Miyauchi S."/>
            <person name="Thiergart T."/>
            <person name="Pickel B."/>
            <person name="Atanasova L."/>
            <person name="Karlsson M."/>
            <person name="Huettel B."/>
            <person name="Barry K.W."/>
            <person name="Haridas S."/>
            <person name="Chen C."/>
            <person name="Bauer D."/>
            <person name="Andreopoulos W."/>
            <person name="Pangilinan J."/>
            <person name="LaButti K."/>
            <person name="Riley R."/>
            <person name="Lipzen A."/>
            <person name="Clum A."/>
            <person name="Drula E."/>
            <person name="Henrissat B."/>
            <person name="Kohler A."/>
            <person name="Grigoriev I.V."/>
            <person name="Martin F.M."/>
            <person name="Hacquard S."/>
        </authorList>
    </citation>
    <scope>NUCLEOTIDE SEQUENCE</scope>
    <source>
        <strain evidence="4">MPI-CAGE-CH-0235</strain>
    </source>
</reference>
<feature type="active site" description="Tele-phosphohistidine intermediate" evidence="2">
    <location>
        <position position="8"/>
    </location>
</feature>
<dbReference type="GO" id="GO:0043456">
    <property type="term" value="P:regulation of pentose-phosphate shunt"/>
    <property type="evidence" value="ECO:0007669"/>
    <property type="project" value="TreeGrafter"/>
</dbReference>
<evidence type="ECO:0000313" key="5">
    <source>
        <dbReference type="Proteomes" id="UP000813444"/>
    </source>
</evidence>
<proteinExistence type="predicted"/>
<dbReference type="Proteomes" id="UP000813444">
    <property type="component" value="Unassembled WGS sequence"/>
</dbReference>
<dbReference type="PANTHER" id="PTHR46517">
    <property type="entry name" value="FRUCTOSE-2,6-BISPHOSPHATASE TIGAR"/>
    <property type="match status" value="1"/>
</dbReference>
<dbReference type="OrthoDB" id="354304at2759"/>
<dbReference type="EMBL" id="JAGPNK010000018">
    <property type="protein sequence ID" value="KAH7305565.1"/>
    <property type="molecule type" value="Genomic_DNA"/>
</dbReference>
<dbReference type="GO" id="GO:0005829">
    <property type="term" value="C:cytosol"/>
    <property type="evidence" value="ECO:0007669"/>
    <property type="project" value="TreeGrafter"/>
</dbReference>
<organism evidence="4 5">
    <name type="scientific">Stachybotrys elegans</name>
    <dbReference type="NCBI Taxonomy" id="80388"/>
    <lineage>
        <taxon>Eukaryota</taxon>
        <taxon>Fungi</taxon>
        <taxon>Dikarya</taxon>
        <taxon>Ascomycota</taxon>
        <taxon>Pezizomycotina</taxon>
        <taxon>Sordariomycetes</taxon>
        <taxon>Hypocreomycetidae</taxon>
        <taxon>Hypocreales</taxon>
        <taxon>Stachybotryaceae</taxon>
        <taxon>Stachybotrys</taxon>
    </lineage>
</organism>
<dbReference type="SMART" id="SM00855">
    <property type="entry name" value="PGAM"/>
    <property type="match status" value="1"/>
</dbReference>
<dbReference type="GO" id="GO:0045820">
    <property type="term" value="P:negative regulation of glycolytic process"/>
    <property type="evidence" value="ECO:0007669"/>
    <property type="project" value="TreeGrafter"/>
</dbReference>
<evidence type="ECO:0000313" key="4">
    <source>
        <dbReference type="EMBL" id="KAH7305565.1"/>
    </source>
</evidence>
<gene>
    <name evidence="4" type="ORF">B0I35DRAFT_444024</name>
</gene>
<dbReference type="InterPro" id="IPR051695">
    <property type="entry name" value="Phosphoglycerate_Mutase"/>
</dbReference>
<sequence>MRLLLIRHGETVDNVAQVYAGSRDSALTSHGVLQARRLASHLASRPDGLGLSVSHVFASDLQRAAKTAEIVAQALRADVLRVVTTPTLREKHFGNAEGVKFGAGMSQGEDVFAGAETAESMRLRVSAFIDDYLSPIWTQSSTCIVVAHGIILGALYRALCSRISPSSLTIAPEVQGRSATAPGMLSPSWRNTGYLEASLSLSTDHNGPVSSRLTMHVLQVNCTVHLVGLKRTGGGVGSAPFDEKQRTMDAFFSKAPKREGSGPAP</sequence>
<dbReference type="InterPro" id="IPR029033">
    <property type="entry name" value="His_PPase_superfam"/>
</dbReference>